<dbReference type="PATRIC" id="fig|80852.17.peg.185"/>
<keyword evidence="2" id="KW-1185">Reference proteome</keyword>
<protein>
    <submittedName>
        <fullName evidence="1">Putative general secretion pathway protein</fullName>
    </submittedName>
</protein>
<reference evidence="2" key="1">
    <citation type="submission" date="2014-09" db="EMBL/GenBank/DDBJ databases">
        <authorList>
            <person name="Hjerde E."/>
        </authorList>
    </citation>
    <scope>NUCLEOTIDE SEQUENCE [LARGE SCALE GENOMIC DNA]</scope>
    <source>
        <strain evidence="2">06/09/139</strain>
    </source>
</reference>
<accession>A0A090IPS4</accession>
<organism evidence="1 2">
    <name type="scientific">Aliivibrio wodanis</name>
    <dbReference type="NCBI Taxonomy" id="80852"/>
    <lineage>
        <taxon>Bacteria</taxon>
        <taxon>Pseudomonadati</taxon>
        <taxon>Pseudomonadota</taxon>
        <taxon>Gammaproteobacteria</taxon>
        <taxon>Vibrionales</taxon>
        <taxon>Vibrionaceae</taxon>
        <taxon>Aliivibrio</taxon>
    </lineage>
</organism>
<sequence>MAIGLAASVFQQNLLLQRKVLNQLEQTQLQQVVTRNVLFQLEQKKLSGKEVVNLVEINWKADVEKKAAFIDSYSFDTEKYSADLGHVTVYIITLTSEHWPDWSVEYKESIWTP</sequence>
<dbReference type="EMBL" id="LN554846">
    <property type="protein sequence ID" value="CED70275.1"/>
    <property type="molecule type" value="Genomic_DNA"/>
</dbReference>
<proteinExistence type="predicted"/>
<dbReference type="GeneID" id="28539710"/>
<name>A0A090IPS4_9GAMM</name>
<dbReference type="HOGENOM" id="CLU_2128193_0_0_6"/>
<evidence type="ECO:0000313" key="2">
    <source>
        <dbReference type="Proteomes" id="UP000032427"/>
    </source>
</evidence>
<dbReference type="AlphaFoldDB" id="A0A090IPS4"/>
<evidence type="ECO:0000313" key="1">
    <source>
        <dbReference type="EMBL" id="CED70275.1"/>
    </source>
</evidence>
<gene>
    <name evidence="1" type="ORF">AWOD_I_0180</name>
</gene>
<dbReference type="STRING" id="80852.AWOD_I_0180"/>
<dbReference type="KEGG" id="awd:AWOD_I_0180"/>
<dbReference type="Proteomes" id="UP000032427">
    <property type="component" value="Chromosome 1"/>
</dbReference>